<proteinExistence type="predicted"/>
<evidence type="ECO:0000313" key="3">
    <source>
        <dbReference type="Proteomes" id="UP001597601"/>
    </source>
</evidence>
<dbReference type="InterPro" id="IPR012347">
    <property type="entry name" value="Ferritin-like"/>
</dbReference>
<dbReference type="Gene3D" id="1.20.1260.10">
    <property type="match status" value="1"/>
</dbReference>
<dbReference type="Proteomes" id="UP001597601">
    <property type="component" value="Unassembled WGS sequence"/>
</dbReference>
<organism evidence="2 3">
    <name type="scientific">Mucilaginibacter antarcticus</name>
    <dbReference type="NCBI Taxonomy" id="1855725"/>
    <lineage>
        <taxon>Bacteria</taxon>
        <taxon>Pseudomonadati</taxon>
        <taxon>Bacteroidota</taxon>
        <taxon>Sphingobacteriia</taxon>
        <taxon>Sphingobacteriales</taxon>
        <taxon>Sphingobacteriaceae</taxon>
        <taxon>Mucilaginibacter</taxon>
    </lineage>
</organism>
<evidence type="ECO:0000313" key="2">
    <source>
        <dbReference type="EMBL" id="MFD2864385.1"/>
    </source>
</evidence>
<dbReference type="PANTHER" id="PTHR38593:SF1">
    <property type="entry name" value="BLR2558 PROTEIN"/>
    <property type="match status" value="1"/>
</dbReference>
<reference evidence="3" key="1">
    <citation type="journal article" date="2019" name="Int. J. Syst. Evol. Microbiol.">
        <title>The Global Catalogue of Microorganisms (GCM) 10K type strain sequencing project: providing services to taxonomists for standard genome sequencing and annotation.</title>
        <authorList>
            <consortium name="The Broad Institute Genomics Platform"/>
            <consortium name="The Broad Institute Genome Sequencing Center for Infectious Disease"/>
            <person name="Wu L."/>
            <person name="Ma J."/>
        </authorList>
    </citation>
    <scope>NUCLEOTIDE SEQUENCE [LARGE SCALE GENOMIC DNA]</scope>
    <source>
        <strain evidence="3">KCTC 52232</strain>
    </source>
</reference>
<comment type="caution">
    <text evidence="2">The sequence shown here is derived from an EMBL/GenBank/DDBJ whole genome shotgun (WGS) entry which is preliminary data.</text>
</comment>
<name>A0ABW5XKY7_9SPHI</name>
<sequence length="201" mass="21255">MKKLSSTLVIAALALAIQSCGGKKDSTEKADSLNNAKDTAVSTGLVGDTVTVAPAIVVTADDAKFAVDAANGGMAEVDLGALAKNKATNAGVKDFAAMMVADHSKANDELKALAQKLNITLPATINDEVIKIKEDLSKKSAAEFDKAYVSAMVTDHKKDVKMFEDAAKNNKSEDLKAFAAKTLPTLKHHLETIQKIEDRIK</sequence>
<dbReference type="Pfam" id="PF13628">
    <property type="entry name" value="DUF4142"/>
    <property type="match status" value="1"/>
</dbReference>
<protein>
    <submittedName>
        <fullName evidence="2">DUF4142 domain-containing protein</fullName>
    </submittedName>
</protein>
<accession>A0ABW5XKY7</accession>
<gene>
    <name evidence="2" type="ORF">ACFSYC_06755</name>
</gene>
<dbReference type="EMBL" id="JBHUON010000006">
    <property type="protein sequence ID" value="MFD2864385.1"/>
    <property type="molecule type" value="Genomic_DNA"/>
</dbReference>
<evidence type="ECO:0000259" key="1">
    <source>
        <dbReference type="Pfam" id="PF13628"/>
    </source>
</evidence>
<dbReference type="PANTHER" id="PTHR38593">
    <property type="entry name" value="BLR2558 PROTEIN"/>
    <property type="match status" value="1"/>
</dbReference>
<dbReference type="InterPro" id="IPR025419">
    <property type="entry name" value="DUF4142"/>
</dbReference>
<dbReference type="PROSITE" id="PS51257">
    <property type="entry name" value="PROKAR_LIPOPROTEIN"/>
    <property type="match status" value="1"/>
</dbReference>
<keyword evidence="3" id="KW-1185">Reference proteome</keyword>
<feature type="domain" description="DUF4142" evidence="1">
    <location>
        <begin position="61"/>
        <end position="196"/>
    </location>
</feature>
<dbReference type="RefSeq" id="WP_377124860.1">
    <property type="nucleotide sequence ID" value="NZ_JBHUON010000006.1"/>
</dbReference>